<dbReference type="Pfam" id="PF00482">
    <property type="entry name" value="T2SSF"/>
    <property type="match status" value="1"/>
</dbReference>
<feature type="transmembrane region" description="Helical" evidence="6">
    <location>
        <begin position="241"/>
        <end position="261"/>
    </location>
</feature>
<name>A0A974ZQW9_9NOCA</name>
<reference evidence="8 9" key="1">
    <citation type="journal article" date="2021" name="Microbiol. Resour. Announc.">
        <title>Complete Genome Sequences of Two Rhodococcus sp. Strains with Large and Linear Chromosomes, Isolated from Apple Rhizosphere.</title>
        <authorList>
            <person name="Benning S."/>
            <person name="Brugnone N."/>
            <person name="Siani R."/>
            <person name="Kublik S."/>
            <person name="Schloter M."/>
            <person name="Rad V."/>
        </authorList>
    </citation>
    <scope>NUCLEOTIDE SEQUENCE [LARGE SCALE GENOMIC DNA]</scope>
    <source>
        <strain evidence="8 9">R79</strain>
    </source>
</reference>
<organism evidence="8 9">
    <name type="scientific">Rhodococcus pseudokoreensis</name>
    <dbReference type="NCBI Taxonomy" id="2811421"/>
    <lineage>
        <taxon>Bacteria</taxon>
        <taxon>Bacillati</taxon>
        <taxon>Actinomycetota</taxon>
        <taxon>Actinomycetes</taxon>
        <taxon>Mycobacteriales</taxon>
        <taxon>Nocardiaceae</taxon>
        <taxon>Rhodococcus</taxon>
    </lineage>
</organism>
<gene>
    <name evidence="8" type="ORF">JWS13_00050</name>
</gene>
<protein>
    <submittedName>
        <fullName evidence="8">Type II secretion system F family protein</fullName>
    </submittedName>
</protein>
<dbReference type="PANTHER" id="PTHR35007">
    <property type="entry name" value="INTEGRAL MEMBRANE PROTEIN-RELATED"/>
    <property type="match status" value="1"/>
</dbReference>
<evidence type="ECO:0000313" key="9">
    <source>
        <dbReference type="Proteomes" id="UP000662986"/>
    </source>
</evidence>
<dbReference type="Proteomes" id="UP000662986">
    <property type="component" value="Plasmid unnamed5"/>
</dbReference>
<keyword evidence="5 6" id="KW-0472">Membrane</keyword>
<evidence type="ECO:0000256" key="2">
    <source>
        <dbReference type="ARBA" id="ARBA00022475"/>
    </source>
</evidence>
<keyword evidence="3 6" id="KW-0812">Transmembrane</keyword>
<accession>A0A974ZQW9</accession>
<evidence type="ECO:0000256" key="1">
    <source>
        <dbReference type="ARBA" id="ARBA00004651"/>
    </source>
</evidence>
<feature type="domain" description="Type II secretion system protein GspF" evidence="7">
    <location>
        <begin position="102"/>
        <end position="226"/>
    </location>
</feature>
<evidence type="ECO:0000256" key="6">
    <source>
        <dbReference type="SAM" id="Phobius"/>
    </source>
</evidence>
<dbReference type="InterPro" id="IPR018076">
    <property type="entry name" value="T2SS_GspF_dom"/>
</dbReference>
<evidence type="ECO:0000259" key="7">
    <source>
        <dbReference type="Pfam" id="PF00482"/>
    </source>
</evidence>
<keyword evidence="9" id="KW-1185">Reference proteome</keyword>
<geneLocation type="plasmid" evidence="8 9">
    <name>unnamed5</name>
</geneLocation>
<dbReference type="PANTHER" id="PTHR35007:SF3">
    <property type="entry name" value="POSSIBLE CONSERVED ALANINE RICH MEMBRANE PROTEIN"/>
    <property type="match status" value="1"/>
</dbReference>
<feature type="transmembrane region" description="Helical" evidence="6">
    <location>
        <begin position="216"/>
        <end position="235"/>
    </location>
</feature>
<comment type="subcellular location">
    <subcellularLocation>
        <location evidence="1">Cell membrane</location>
        <topology evidence="1">Multi-pass membrane protein</topology>
    </subcellularLocation>
</comment>
<dbReference type="EMBL" id="CP070614">
    <property type="protein sequence ID" value="QSE87144.1"/>
    <property type="molecule type" value="Genomic_DNA"/>
</dbReference>
<proteinExistence type="predicted"/>
<sequence length="292" mass="31610">MYSLLAVALSLTLIAGLALIYQGWDDRRNPTTPQKRRRARKVDQKTRALLILGLIAGATAWLVTGWFLALVLLPAAFAGLPKLLGKPPAESEIARLNAMEEWVRNLSGVLSAGAGIEQAIIATHRSIPAALDSEISHLIQRLRSNTPINDALRRYAADLDDATGDLIAGALIQAAALRGSGLAAALERLARSVAEDVRNRRAVEASRKGARTTARWVTIIALGFITGLFVLTDFMNFYKTAGGQLLFLGFMTAFALVLWWMKILTRPIKLPRFIGKPAHLDTSVPVAEGAQA</sequence>
<dbReference type="Gene3D" id="1.20.81.30">
    <property type="entry name" value="Type II secretion system (T2SS), domain F"/>
    <property type="match status" value="1"/>
</dbReference>
<evidence type="ECO:0000256" key="3">
    <source>
        <dbReference type="ARBA" id="ARBA00022692"/>
    </source>
</evidence>
<evidence type="ECO:0000256" key="4">
    <source>
        <dbReference type="ARBA" id="ARBA00022989"/>
    </source>
</evidence>
<reference evidence="8 9" key="2">
    <citation type="journal article" date="2022" name="Arch. Microbiol.">
        <title>Rhodococcus pseudokoreensis sp. nov. isolated from the rhizosphere of young M26 apple rootstocks.</title>
        <authorList>
            <person name="Kampfer P."/>
            <person name="Glaeser S.P."/>
            <person name="Blom J."/>
            <person name="Wolf J."/>
            <person name="Benning S."/>
            <person name="Schloter M."/>
            <person name="Neumann-Schaal M."/>
        </authorList>
    </citation>
    <scope>NUCLEOTIDE SEQUENCE [LARGE SCALE GENOMIC DNA]</scope>
    <source>
        <strain evidence="8 9">R79</strain>
    </source>
</reference>
<evidence type="ECO:0000313" key="8">
    <source>
        <dbReference type="EMBL" id="QSE87144.1"/>
    </source>
</evidence>
<feature type="transmembrane region" description="Helical" evidence="6">
    <location>
        <begin position="48"/>
        <end position="73"/>
    </location>
</feature>
<dbReference type="InterPro" id="IPR042094">
    <property type="entry name" value="T2SS_GspF_sf"/>
</dbReference>
<keyword evidence="4 6" id="KW-1133">Transmembrane helix</keyword>
<keyword evidence="2" id="KW-1003">Cell membrane</keyword>
<keyword evidence="8" id="KW-0614">Plasmid</keyword>
<evidence type="ECO:0000256" key="5">
    <source>
        <dbReference type="ARBA" id="ARBA00023136"/>
    </source>
</evidence>